<dbReference type="GO" id="GO:0043709">
    <property type="term" value="P:cell adhesion involved in single-species biofilm formation"/>
    <property type="evidence" value="ECO:0007669"/>
    <property type="project" value="TreeGrafter"/>
</dbReference>
<dbReference type="Pfam" id="PF00072">
    <property type="entry name" value="Response_reg"/>
    <property type="match status" value="1"/>
</dbReference>
<dbReference type="GO" id="GO:1902201">
    <property type="term" value="P:negative regulation of bacterial-type flagellum-dependent cell motility"/>
    <property type="evidence" value="ECO:0007669"/>
    <property type="project" value="TreeGrafter"/>
</dbReference>
<dbReference type="CDD" id="cd00082">
    <property type="entry name" value="HisKA"/>
    <property type="match status" value="1"/>
</dbReference>
<evidence type="ECO:0000256" key="3">
    <source>
        <dbReference type="ARBA" id="ARBA00034247"/>
    </source>
</evidence>
<accession>A0A9Q8TZA8</accession>
<evidence type="ECO:0000259" key="5">
    <source>
        <dbReference type="PROSITE" id="PS50110"/>
    </source>
</evidence>
<sequence>MSDKKERILLTQIKQDFTTPVDAISDYINLIIDSSDIYDEEISDEFENIKKSAKTLRLNFIDAFKEYAEQKNKSIKNDEEASVLRHDLRTPLNGIIGYSEILIEDYEEDISDNHKEDLGNIINLAKEVESAISNFVDFLKGGSKVDLSKQDNEGSAESLFSSLGKIEAEIKINDEIKKSKILIVDDIKTNCDVLQRRLESSGFKTEVAMSGKEALAAVDKKNYDLVLLDVLMPEINGLEVLIKAREKFDLDKLPIIMVSSFDDVESISKCLQLGANEYLPKPLNSTILLAKVAATLERKMLREREKELLSELHHQAITDEMTGIPNRRFVFEELEKNFNEIKDKNKENFAVVIFDIDHFKNVNDTYGHAAGDEIIKKVCDLAKDNIESPSIFGRIGGEEFLAIIYNSSMNYLHDLCEKIRLVVEKETTLFDNQKIKVTISGGGAFTSESLNISDLVNKADERLYLSKKNGRNKFYLKED</sequence>
<dbReference type="InterPro" id="IPR043128">
    <property type="entry name" value="Rev_trsase/Diguanyl_cyclase"/>
</dbReference>
<reference evidence="7" key="1">
    <citation type="submission" date="2022-05" db="EMBL/GenBank/DDBJ databases">
        <title>Single-amplified genomics reveal most streamlined microbe among free-living bacteria.</title>
        <authorList>
            <person name="Roda-Garcia J."/>
            <person name="Haro-Moreno J.M."/>
            <person name="Rodriguez-Valera F."/>
            <person name="Almagro-Moreno S."/>
            <person name="Lopez-Perez M."/>
        </authorList>
    </citation>
    <scope>NUCLEOTIDE SEQUENCE</scope>
    <source>
        <strain evidence="7">TMED112-D2-2</strain>
    </source>
</reference>
<dbReference type="Pfam" id="PF00990">
    <property type="entry name" value="GGDEF"/>
    <property type="match status" value="1"/>
</dbReference>
<protein>
    <submittedName>
        <fullName evidence="7">Diguanylate cyclase</fullName>
        <ecNumber evidence="7">2.7.7.65</ecNumber>
    </submittedName>
</protein>
<dbReference type="EMBL" id="CP097966">
    <property type="protein sequence ID" value="URQ63269.1"/>
    <property type="molecule type" value="Genomic_DNA"/>
</dbReference>
<dbReference type="PANTHER" id="PTHR45138:SF9">
    <property type="entry name" value="DIGUANYLATE CYCLASE DGCM-RELATED"/>
    <property type="match status" value="1"/>
</dbReference>
<dbReference type="GO" id="GO:0005886">
    <property type="term" value="C:plasma membrane"/>
    <property type="evidence" value="ECO:0007669"/>
    <property type="project" value="TreeGrafter"/>
</dbReference>
<evidence type="ECO:0000259" key="6">
    <source>
        <dbReference type="PROSITE" id="PS50887"/>
    </source>
</evidence>
<dbReference type="SMART" id="SM00267">
    <property type="entry name" value="GGDEF"/>
    <property type="match status" value="1"/>
</dbReference>
<evidence type="ECO:0000256" key="4">
    <source>
        <dbReference type="PROSITE-ProRule" id="PRU00169"/>
    </source>
</evidence>
<dbReference type="InterPro" id="IPR001789">
    <property type="entry name" value="Sig_transdc_resp-reg_receiver"/>
</dbReference>
<dbReference type="InterPro" id="IPR029787">
    <property type="entry name" value="Nucleotide_cyclase"/>
</dbReference>
<keyword evidence="7" id="KW-0548">Nucleotidyltransferase</keyword>
<dbReference type="SMART" id="SM00388">
    <property type="entry name" value="HisKA"/>
    <property type="match status" value="1"/>
</dbReference>
<feature type="domain" description="GGDEF" evidence="6">
    <location>
        <begin position="347"/>
        <end position="479"/>
    </location>
</feature>
<organism evidence="7 8">
    <name type="scientific">SAR86 cluster bacterium</name>
    <dbReference type="NCBI Taxonomy" id="2030880"/>
    <lineage>
        <taxon>Bacteria</taxon>
        <taxon>Pseudomonadati</taxon>
        <taxon>Pseudomonadota</taxon>
        <taxon>Gammaproteobacteria</taxon>
        <taxon>SAR86 cluster</taxon>
    </lineage>
</organism>
<dbReference type="Proteomes" id="UP001056381">
    <property type="component" value="Chromosome"/>
</dbReference>
<evidence type="ECO:0000256" key="2">
    <source>
        <dbReference type="ARBA" id="ARBA00001946"/>
    </source>
</evidence>
<comment type="cofactor">
    <cofactor evidence="2">
        <name>Mg(2+)</name>
        <dbReference type="ChEBI" id="CHEBI:18420"/>
    </cofactor>
</comment>
<dbReference type="Gene3D" id="3.40.50.2300">
    <property type="match status" value="1"/>
</dbReference>
<dbReference type="PROSITE" id="PS50110">
    <property type="entry name" value="RESPONSE_REGULATORY"/>
    <property type="match status" value="1"/>
</dbReference>
<evidence type="ECO:0000313" key="7">
    <source>
        <dbReference type="EMBL" id="URQ63269.1"/>
    </source>
</evidence>
<dbReference type="PANTHER" id="PTHR45138">
    <property type="entry name" value="REGULATORY COMPONENTS OF SENSORY TRANSDUCTION SYSTEM"/>
    <property type="match status" value="1"/>
</dbReference>
<proteinExistence type="predicted"/>
<feature type="modified residue" description="4-aspartylphosphate" evidence="4">
    <location>
        <position position="229"/>
    </location>
</feature>
<comment type="catalytic activity">
    <reaction evidence="3">
        <text>2 GTP = 3',3'-c-di-GMP + 2 diphosphate</text>
        <dbReference type="Rhea" id="RHEA:24898"/>
        <dbReference type="ChEBI" id="CHEBI:33019"/>
        <dbReference type="ChEBI" id="CHEBI:37565"/>
        <dbReference type="ChEBI" id="CHEBI:58805"/>
        <dbReference type="EC" id="2.7.7.65"/>
    </reaction>
</comment>
<keyword evidence="8" id="KW-1185">Reference proteome</keyword>
<keyword evidence="7" id="KW-0808">Transferase</keyword>
<dbReference type="AlphaFoldDB" id="A0A9Q8TZA8"/>
<dbReference type="PROSITE" id="PS50887">
    <property type="entry name" value="GGDEF"/>
    <property type="match status" value="1"/>
</dbReference>
<dbReference type="InterPro" id="IPR036097">
    <property type="entry name" value="HisK_dim/P_sf"/>
</dbReference>
<dbReference type="FunFam" id="3.30.70.270:FF:000001">
    <property type="entry name" value="Diguanylate cyclase domain protein"/>
    <property type="match status" value="1"/>
</dbReference>
<dbReference type="GO" id="GO:0000155">
    <property type="term" value="F:phosphorelay sensor kinase activity"/>
    <property type="evidence" value="ECO:0007669"/>
    <property type="project" value="InterPro"/>
</dbReference>
<dbReference type="InterPro" id="IPR003661">
    <property type="entry name" value="HisK_dim/P_dom"/>
</dbReference>
<dbReference type="Gene3D" id="1.10.287.130">
    <property type="match status" value="1"/>
</dbReference>
<dbReference type="SUPFAM" id="SSF55073">
    <property type="entry name" value="Nucleotide cyclase"/>
    <property type="match status" value="1"/>
</dbReference>
<dbReference type="SMART" id="SM00448">
    <property type="entry name" value="REC"/>
    <property type="match status" value="1"/>
</dbReference>
<dbReference type="InterPro" id="IPR050469">
    <property type="entry name" value="Diguanylate_Cyclase"/>
</dbReference>
<feature type="domain" description="Response regulatory" evidence="5">
    <location>
        <begin position="180"/>
        <end position="296"/>
    </location>
</feature>
<dbReference type="SUPFAM" id="SSF52172">
    <property type="entry name" value="CheY-like"/>
    <property type="match status" value="1"/>
</dbReference>
<dbReference type="CDD" id="cd17546">
    <property type="entry name" value="REC_hyHK_CKI1_RcsC-like"/>
    <property type="match status" value="1"/>
</dbReference>
<dbReference type="InterPro" id="IPR011006">
    <property type="entry name" value="CheY-like_superfamily"/>
</dbReference>
<dbReference type="EC" id="2.7.7.65" evidence="7"/>
<evidence type="ECO:0000256" key="1">
    <source>
        <dbReference type="ARBA" id="ARBA00000085"/>
    </source>
</evidence>
<name>A0A9Q8TZA8_9GAMM</name>
<dbReference type="SUPFAM" id="SSF47384">
    <property type="entry name" value="Homodimeric domain of signal transducing histidine kinase"/>
    <property type="match status" value="1"/>
</dbReference>
<comment type="catalytic activity">
    <reaction evidence="1">
        <text>ATP + protein L-histidine = ADP + protein N-phospho-L-histidine.</text>
        <dbReference type="EC" id="2.7.13.3"/>
    </reaction>
</comment>
<keyword evidence="4" id="KW-0597">Phosphoprotein</keyword>
<dbReference type="GO" id="GO:0052621">
    <property type="term" value="F:diguanylate cyclase activity"/>
    <property type="evidence" value="ECO:0007669"/>
    <property type="project" value="UniProtKB-EC"/>
</dbReference>
<dbReference type="InterPro" id="IPR000160">
    <property type="entry name" value="GGDEF_dom"/>
</dbReference>
<dbReference type="NCBIfam" id="TIGR00254">
    <property type="entry name" value="GGDEF"/>
    <property type="match status" value="1"/>
</dbReference>
<dbReference type="Pfam" id="PF00512">
    <property type="entry name" value="HisKA"/>
    <property type="match status" value="1"/>
</dbReference>
<dbReference type="Gene3D" id="3.30.70.270">
    <property type="match status" value="1"/>
</dbReference>
<dbReference type="CDD" id="cd01949">
    <property type="entry name" value="GGDEF"/>
    <property type="match status" value="1"/>
</dbReference>
<gene>
    <name evidence="7" type="ORF">M9B40_00445</name>
</gene>
<evidence type="ECO:0000313" key="8">
    <source>
        <dbReference type="Proteomes" id="UP001056381"/>
    </source>
</evidence>